<evidence type="ECO:0000256" key="2">
    <source>
        <dbReference type="ARBA" id="ARBA00008098"/>
    </source>
</evidence>
<gene>
    <name evidence="6" type="ORF">HERILL_LOCUS3045</name>
</gene>
<dbReference type="OrthoDB" id="7730192at2759"/>
<accession>A0A7R8UFZ3</accession>
<dbReference type="PANTHER" id="PTHR21066">
    <property type="entry name" value="ODORANT-BINDING PROTEIN 59A-RELATED"/>
    <property type="match status" value="1"/>
</dbReference>
<evidence type="ECO:0000256" key="3">
    <source>
        <dbReference type="ARBA" id="ARBA00022525"/>
    </source>
</evidence>
<dbReference type="Gene3D" id="1.10.238.270">
    <property type="match status" value="1"/>
</dbReference>
<feature type="domain" description="OBP47-like" evidence="5">
    <location>
        <begin position="61"/>
        <end position="168"/>
    </location>
</feature>
<evidence type="ECO:0000256" key="4">
    <source>
        <dbReference type="SAM" id="SignalP"/>
    </source>
</evidence>
<dbReference type="FunCoup" id="A0A7R8UFZ3">
    <property type="interactions" value="53"/>
</dbReference>
<feature type="signal peptide" evidence="4">
    <location>
        <begin position="1"/>
        <end position="19"/>
    </location>
</feature>
<protein>
    <recommendedName>
        <fullName evidence="5">OBP47-like domain-containing protein</fullName>
    </recommendedName>
</protein>
<reference evidence="6 7" key="1">
    <citation type="submission" date="2020-11" db="EMBL/GenBank/DDBJ databases">
        <authorList>
            <person name="Wallbank WR R."/>
            <person name="Pardo Diaz C."/>
            <person name="Kozak K."/>
            <person name="Martin S."/>
            <person name="Jiggins C."/>
            <person name="Moest M."/>
            <person name="Warren A I."/>
            <person name="Generalovic N T."/>
            <person name="Byers J.R.P. K."/>
            <person name="Montejo-Kovacevich G."/>
            <person name="Yen C E."/>
        </authorList>
    </citation>
    <scope>NUCLEOTIDE SEQUENCE [LARGE SCALE GENOMIC DNA]</scope>
</reference>
<dbReference type="Pfam" id="PF22651">
    <property type="entry name" value="OBP47_like"/>
    <property type="match status" value="1"/>
</dbReference>
<proteinExistence type="inferred from homology"/>
<dbReference type="GO" id="GO:0005576">
    <property type="term" value="C:extracellular region"/>
    <property type="evidence" value="ECO:0007669"/>
    <property type="project" value="UniProtKB-SubCell"/>
</dbReference>
<comment type="subcellular location">
    <subcellularLocation>
        <location evidence="1">Secreted</location>
    </subcellularLocation>
</comment>
<dbReference type="AlphaFoldDB" id="A0A7R8UFZ3"/>
<dbReference type="PANTHER" id="PTHR21066:SF15">
    <property type="entry name" value="GH25962P-RELATED"/>
    <property type="match status" value="1"/>
</dbReference>
<keyword evidence="4" id="KW-0732">Signal</keyword>
<dbReference type="Proteomes" id="UP000594454">
    <property type="component" value="Chromosome 1"/>
</dbReference>
<name>A0A7R8UFZ3_HERIL</name>
<keyword evidence="3" id="KW-0964">Secreted</keyword>
<organism evidence="6 7">
    <name type="scientific">Hermetia illucens</name>
    <name type="common">Black soldier fly</name>
    <dbReference type="NCBI Taxonomy" id="343691"/>
    <lineage>
        <taxon>Eukaryota</taxon>
        <taxon>Metazoa</taxon>
        <taxon>Ecdysozoa</taxon>
        <taxon>Arthropoda</taxon>
        <taxon>Hexapoda</taxon>
        <taxon>Insecta</taxon>
        <taxon>Pterygota</taxon>
        <taxon>Neoptera</taxon>
        <taxon>Endopterygota</taxon>
        <taxon>Diptera</taxon>
        <taxon>Brachycera</taxon>
        <taxon>Stratiomyomorpha</taxon>
        <taxon>Stratiomyidae</taxon>
        <taxon>Hermetiinae</taxon>
        <taxon>Hermetia</taxon>
    </lineage>
</organism>
<evidence type="ECO:0000259" key="5">
    <source>
        <dbReference type="Pfam" id="PF22651"/>
    </source>
</evidence>
<comment type="similarity">
    <text evidence="2">Belongs to the PBP/GOBP family.</text>
</comment>
<dbReference type="EMBL" id="LR899009">
    <property type="protein sequence ID" value="CAD7079857.1"/>
    <property type="molecule type" value="Genomic_DNA"/>
</dbReference>
<dbReference type="InParanoid" id="A0A7R8UFZ3"/>
<dbReference type="InterPro" id="IPR052295">
    <property type="entry name" value="Odorant-binding_protein"/>
</dbReference>
<keyword evidence="7" id="KW-1185">Reference proteome</keyword>
<sequence>MFRNLSVFLVCAFAVQCLADPDCSQRPKKEDLMNCCAKPPAYEDIVRKCSDKFPFQQGQPNFCVDECIFNETGVTVNGVVQKDKLSEKIGELYKDIPDFLPGVAKAIEKCDEFVRAKLVEIMEHKSAGADKCNPVASMYESCFFVDEMISCPASDWQNTDNCNRAKEFMKSCPMPYNH</sequence>
<feature type="chain" id="PRO_5031538054" description="OBP47-like domain-containing protein" evidence="4">
    <location>
        <begin position="20"/>
        <end position="178"/>
    </location>
</feature>
<evidence type="ECO:0000313" key="6">
    <source>
        <dbReference type="EMBL" id="CAD7079857.1"/>
    </source>
</evidence>
<dbReference type="InterPro" id="IPR054577">
    <property type="entry name" value="OBP47-like_dom"/>
</dbReference>
<evidence type="ECO:0000256" key="1">
    <source>
        <dbReference type="ARBA" id="ARBA00004613"/>
    </source>
</evidence>
<evidence type="ECO:0000313" key="7">
    <source>
        <dbReference type="Proteomes" id="UP000594454"/>
    </source>
</evidence>